<dbReference type="Pfam" id="PF00534">
    <property type="entry name" value="Glycos_transf_1"/>
    <property type="match status" value="1"/>
</dbReference>
<dbReference type="PANTHER" id="PTHR46401:SF9">
    <property type="entry name" value="MANNOSYLTRANSFERASE A"/>
    <property type="match status" value="1"/>
</dbReference>
<protein>
    <submittedName>
        <fullName evidence="2">Glycosyltransferase family 4 protein</fullName>
    </submittedName>
</protein>
<dbReference type="Proteomes" id="UP000603665">
    <property type="component" value="Unassembled WGS sequence"/>
</dbReference>
<evidence type="ECO:0000313" key="2">
    <source>
        <dbReference type="EMBL" id="MBF0857002.1"/>
    </source>
</evidence>
<dbReference type="PANTHER" id="PTHR46401">
    <property type="entry name" value="GLYCOSYLTRANSFERASE WBBK-RELATED"/>
    <property type="match status" value="1"/>
</dbReference>
<reference evidence="2" key="1">
    <citation type="submission" date="2020-04" db="EMBL/GenBank/DDBJ databases">
        <authorList>
            <person name="Sombolestani A."/>
        </authorList>
    </citation>
    <scope>NUCLEOTIDE SEQUENCE</scope>
    <source>
        <strain evidence="2">LMG1408</strain>
    </source>
</reference>
<organism evidence="2 3">
    <name type="scientific">Gluconobacter oxydans</name>
    <name type="common">Gluconobacter suboxydans</name>
    <dbReference type="NCBI Taxonomy" id="442"/>
    <lineage>
        <taxon>Bacteria</taxon>
        <taxon>Pseudomonadati</taxon>
        <taxon>Pseudomonadota</taxon>
        <taxon>Alphaproteobacteria</taxon>
        <taxon>Acetobacterales</taxon>
        <taxon>Acetobacteraceae</taxon>
        <taxon>Gluconobacter</taxon>
    </lineage>
</organism>
<accession>A0AB35AQ33</accession>
<dbReference type="AlphaFoldDB" id="A0AB35AQ33"/>
<dbReference type="GO" id="GO:0016757">
    <property type="term" value="F:glycosyltransferase activity"/>
    <property type="evidence" value="ECO:0007669"/>
    <property type="project" value="InterPro"/>
</dbReference>
<dbReference type="CDD" id="cd03809">
    <property type="entry name" value="GT4_MtfB-like"/>
    <property type="match status" value="1"/>
</dbReference>
<sequence>MSVNAWRVGKSSSFLMSLIFFLKSGAEMAVIDPVYLLDISRLLDRAKTSGPTGIDRVELAYAEYLLKERPEQTLFCAWHPWGWIGGIRTDLAAAFIQALSRQWAHTGKVEHTIRLKRKIKLMLLWQPLPRRSGIIHLLLSHHHLMKRRAIEKLLERTSGVFVPMIHDVIPLNFPEYGRPREQKRHQQRMDSVARLADGILVPSEAVRQDLKTILPEGNKISIWAVPHGTPSVGFSEDNSIVPKRPFFVYLSTIEPRKNHLMLLHAWRKMVETAPDNAPILVLVGKRGWENENIIDLLDRSRALRPYLLEYNNLSDGQVSRLLEASRALVFPSLTEGYGLPVAEALSMKVPVICSDIPVLREVGGQVPDYIDPLNGTAWADIIMEYTGNGPRRQAQLQRMHMWKPFTWKDSVSTALNQIEISLCTAEKTMSGKRIGRRALY</sequence>
<dbReference type="InterPro" id="IPR001296">
    <property type="entry name" value="Glyco_trans_1"/>
</dbReference>
<proteinExistence type="predicted"/>
<gene>
    <name evidence="2" type="ORF">HKD20_10845</name>
</gene>
<evidence type="ECO:0000313" key="3">
    <source>
        <dbReference type="Proteomes" id="UP000603665"/>
    </source>
</evidence>
<reference evidence="2" key="2">
    <citation type="submission" date="2023-10" db="EMBL/GenBank/DDBJ databases">
        <title>Description of novel Gluconobacter species.</title>
        <authorList>
            <person name="Cleenwerck I."/>
            <person name="Cnockaert M."/>
            <person name="Borremans W."/>
            <person name="Wieme A.D."/>
            <person name="De Vuyst L."/>
            <person name="Vandamme P."/>
        </authorList>
    </citation>
    <scope>NUCLEOTIDE SEQUENCE</scope>
    <source>
        <strain evidence="2">LMG1408</strain>
    </source>
</reference>
<dbReference type="SUPFAM" id="SSF53756">
    <property type="entry name" value="UDP-Glycosyltransferase/glycogen phosphorylase"/>
    <property type="match status" value="1"/>
</dbReference>
<evidence type="ECO:0000259" key="1">
    <source>
        <dbReference type="Pfam" id="PF00534"/>
    </source>
</evidence>
<comment type="caution">
    <text evidence="2">The sequence shown here is derived from an EMBL/GenBank/DDBJ whole genome shotgun (WGS) entry which is preliminary data.</text>
</comment>
<dbReference type="EMBL" id="JABCQL010000022">
    <property type="protein sequence ID" value="MBF0857002.1"/>
    <property type="molecule type" value="Genomic_DNA"/>
</dbReference>
<feature type="domain" description="Glycosyl transferase family 1" evidence="1">
    <location>
        <begin position="237"/>
        <end position="362"/>
    </location>
</feature>
<name>A0AB35AQ33_GLUOY</name>
<dbReference type="Gene3D" id="3.40.50.2000">
    <property type="entry name" value="Glycogen Phosphorylase B"/>
    <property type="match status" value="1"/>
</dbReference>